<evidence type="ECO:0000256" key="1">
    <source>
        <dbReference type="SAM" id="MobiDB-lite"/>
    </source>
</evidence>
<keyword evidence="3" id="KW-1185">Reference proteome</keyword>
<evidence type="ECO:0000313" key="2">
    <source>
        <dbReference type="EMBL" id="MFC5227816.1"/>
    </source>
</evidence>
<sequence>MTAHPHPALDTARPHRRSPAGVLDRFRRPAPTRIADRGGRLAALGDDHDYGSGPAHARRTIARGRPGPRMRALTGPGPNPPSGAAHETLRGGAAVSTPLARRAAATPGRAS</sequence>
<dbReference type="EMBL" id="JBHSKL010000036">
    <property type="protein sequence ID" value="MFC5227816.1"/>
    <property type="molecule type" value="Genomic_DNA"/>
</dbReference>
<evidence type="ECO:0000313" key="3">
    <source>
        <dbReference type="Proteomes" id="UP001596156"/>
    </source>
</evidence>
<feature type="region of interest" description="Disordered" evidence="1">
    <location>
        <begin position="1"/>
        <end position="111"/>
    </location>
</feature>
<proteinExistence type="predicted"/>
<accession>A0ABW0DE40</accession>
<protein>
    <submittedName>
        <fullName evidence="2">Uncharacterized protein</fullName>
    </submittedName>
</protein>
<name>A0ABW0DE40_STRFI</name>
<feature type="compositionally biased region" description="Basic residues" evidence="1">
    <location>
        <begin position="56"/>
        <end position="68"/>
    </location>
</feature>
<feature type="compositionally biased region" description="Basic and acidic residues" evidence="1">
    <location>
        <begin position="34"/>
        <end position="50"/>
    </location>
</feature>
<organism evidence="2 3">
    <name type="scientific">Streptomyces fimbriatus</name>
    <dbReference type="NCBI Taxonomy" id="68197"/>
    <lineage>
        <taxon>Bacteria</taxon>
        <taxon>Bacillati</taxon>
        <taxon>Actinomycetota</taxon>
        <taxon>Actinomycetes</taxon>
        <taxon>Kitasatosporales</taxon>
        <taxon>Streptomycetaceae</taxon>
        <taxon>Streptomyces</taxon>
    </lineage>
</organism>
<gene>
    <name evidence="2" type="ORF">ACFPN6_25245</name>
</gene>
<comment type="caution">
    <text evidence="2">The sequence shown here is derived from an EMBL/GenBank/DDBJ whole genome shotgun (WGS) entry which is preliminary data.</text>
</comment>
<reference evidence="3" key="1">
    <citation type="journal article" date="2019" name="Int. J. Syst. Evol. Microbiol.">
        <title>The Global Catalogue of Microorganisms (GCM) 10K type strain sequencing project: providing services to taxonomists for standard genome sequencing and annotation.</title>
        <authorList>
            <consortium name="The Broad Institute Genomics Platform"/>
            <consortium name="The Broad Institute Genome Sequencing Center for Infectious Disease"/>
            <person name="Wu L."/>
            <person name="Ma J."/>
        </authorList>
    </citation>
    <scope>NUCLEOTIDE SEQUENCE [LARGE SCALE GENOMIC DNA]</scope>
    <source>
        <strain evidence="3">CCM 8479</strain>
    </source>
</reference>
<dbReference type="Proteomes" id="UP001596156">
    <property type="component" value="Unassembled WGS sequence"/>
</dbReference>
<dbReference type="RefSeq" id="WP_344646089.1">
    <property type="nucleotide sequence ID" value="NZ_BAAASS010000028.1"/>
</dbReference>